<dbReference type="GO" id="GO:0005654">
    <property type="term" value="C:nucleoplasm"/>
    <property type="evidence" value="ECO:0007669"/>
    <property type="project" value="TreeGrafter"/>
</dbReference>
<dbReference type="STRING" id="136037.A0A067QS44"/>
<evidence type="ECO:0000313" key="11">
    <source>
        <dbReference type="EMBL" id="KDR08100.1"/>
    </source>
</evidence>
<evidence type="ECO:0000256" key="2">
    <source>
        <dbReference type="ARBA" id="ARBA00022723"/>
    </source>
</evidence>
<feature type="domain" description="B box-type" evidence="10">
    <location>
        <begin position="255"/>
        <end position="289"/>
    </location>
</feature>
<dbReference type="AlphaFoldDB" id="A0A067QS44"/>
<dbReference type="PANTHER" id="PTHR25462:SF291">
    <property type="entry name" value="E3 UBIQUITIN-PROTEIN LIGASE TRIM45"/>
    <property type="match status" value="1"/>
</dbReference>
<dbReference type="OMA" id="GYSGCGH"/>
<name>A0A067QS44_ZOONE</name>
<feature type="domain" description="RING-type" evidence="9">
    <location>
        <begin position="58"/>
        <end position="98"/>
    </location>
</feature>
<evidence type="ECO:0000259" key="10">
    <source>
        <dbReference type="PROSITE" id="PS50119"/>
    </source>
</evidence>
<dbReference type="PANTHER" id="PTHR25462">
    <property type="entry name" value="BONUS, ISOFORM C-RELATED"/>
    <property type="match status" value="1"/>
</dbReference>
<dbReference type="OrthoDB" id="264520at2759"/>
<evidence type="ECO:0000256" key="7">
    <source>
        <dbReference type="PROSITE-ProRule" id="PRU00087"/>
    </source>
</evidence>
<dbReference type="InterPro" id="IPR013083">
    <property type="entry name" value="Znf_RING/FYVE/PHD"/>
</dbReference>
<dbReference type="InterPro" id="IPR000315">
    <property type="entry name" value="Znf_B-box"/>
</dbReference>
<dbReference type="InterPro" id="IPR027370">
    <property type="entry name" value="Znf-RING_euk"/>
</dbReference>
<dbReference type="SUPFAM" id="SSF57850">
    <property type="entry name" value="RING/U-box"/>
    <property type="match status" value="1"/>
</dbReference>
<dbReference type="FunCoup" id="A0A067QS44">
    <property type="interactions" value="9"/>
</dbReference>
<dbReference type="SUPFAM" id="SSF57845">
    <property type="entry name" value="B-box zinc-binding domain"/>
    <property type="match status" value="1"/>
</dbReference>
<dbReference type="GO" id="GO:0008270">
    <property type="term" value="F:zinc ion binding"/>
    <property type="evidence" value="ECO:0007669"/>
    <property type="project" value="UniProtKB-KW"/>
</dbReference>
<evidence type="ECO:0000256" key="3">
    <source>
        <dbReference type="ARBA" id="ARBA00022737"/>
    </source>
</evidence>
<evidence type="ECO:0000259" key="9">
    <source>
        <dbReference type="PROSITE" id="PS50089"/>
    </source>
</evidence>
<dbReference type="InterPro" id="IPR014756">
    <property type="entry name" value="Ig_E-set"/>
</dbReference>
<dbReference type="Proteomes" id="UP000027135">
    <property type="component" value="Unassembled WGS sequence"/>
</dbReference>
<reference evidence="11 12" key="1">
    <citation type="journal article" date="2014" name="Nat. Commun.">
        <title>Molecular traces of alternative social organization in a termite genome.</title>
        <authorList>
            <person name="Terrapon N."/>
            <person name="Li C."/>
            <person name="Robertson H.M."/>
            <person name="Ji L."/>
            <person name="Meng X."/>
            <person name="Booth W."/>
            <person name="Chen Z."/>
            <person name="Childers C.P."/>
            <person name="Glastad K.M."/>
            <person name="Gokhale K."/>
            <person name="Gowin J."/>
            <person name="Gronenberg W."/>
            <person name="Hermansen R.A."/>
            <person name="Hu H."/>
            <person name="Hunt B.G."/>
            <person name="Huylmans A.K."/>
            <person name="Khalil S.M."/>
            <person name="Mitchell R.D."/>
            <person name="Munoz-Torres M.C."/>
            <person name="Mustard J.A."/>
            <person name="Pan H."/>
            <person name="Reese J.T."/>
            <person name="Scharf M.E."/>
            <person name="Sun F."/>
            <person name="Vogel H."/>
            <person name="Xiao J."/>
            <person name="Yang W."/>
            <person name="Yang Z."/>
            <person name="Yang Z."/>
            <person name="Zhou J."/>
            <person name="Zhu J."/>
            <person name="Brent C.S."/>
            <person name="Elsik C.G."/>
            <person name="Goodisman M.A."/>
            <person name="Liberles D.A."/>
            <person name="Roe R.M."/>
            <person name="Vargo E.L."/>
            <person name="Vilcinskas A."/>
            <person name="Wang J."/>
            <person name="Bornberg-Bauer E."/>
            <person name="Korb J."/>
            <person name="Zhang G."/>
            <person name="Liebig J."/>
        </authorList>
    </citation>
    <scope>NUCLEOTIDE SEQUENCE [LARGE SCALE GENOMIC DNA]</scope>
    <source>
        <tissue evidence="11">Whole organism</tissue>
    </source>
</reference>
<dbReference type="PROSITE" id="PS50194">
    <property type="entry name" value="FILAMIN_REPEAT"/>
    <property type="match status" value="1"/>
</dbReference>
<dbReference type="SUPFAM" id="SSF81296">
    <property type="entry name" value="E set domains"/>
    <property type="match status" value="1"/>
</dbReference>
<dbReference type="Pfam" id="PF13445">
    <property type="entry name" value="zf-RING_UBOX"/>
    <property type="match status" value="1"/>
</dbReference>
<dbReference type="InParanoid" id="A0A067QS44"/>
<evidence type="ECO:0000256" key="5">
    <source>
        <dbReference type="ARBA" id="ARBA00022833"/>
    </source>
</evidence>
<feature type="compositionally biased region" description="Gly residues" evidence="8">
    <location>
        <begin position="125"/>
        <end position="136"/>
    </location>
</feature>
<feature type="region of interest" description="Disordered" evidence="8">
    <location>
        <begin position="119"/>
        <end position="138"/>
    </location>
</feature>
<keyword evidence="4 6" id="KW-0863">Zinc-finger</keyword>
<evidence type="ECO:0000256" key="4">
    <source>
        <dbReference type="ARBA" id="ARBA00022771"/>
    </source>
</evidence>
<protein>
    <submittedName>
        <fullName evidence="11">Tripartite motif-containing protein 45</fullName>
    </submittedName>
</protein>
<dbReference type="InterPro" id="IPR017868">
    <property type="entry name" value="Filamin/ABP280_repeat-like"/>
</dbReference>
<dbReference type="InterPro" id="IPR047153">
    <property type="entry name" value="TRIM45/56/19-like"/>
</dbReference>
<dbReference type="EMBL" id="KK853366">
    <property type="protein sequence ID" value="KDR08100.1"/>
    <property type="molecule type" value="Genomic_DNA"/>
</dbReference>
<gene>
    <name evidence="11" type="ORF">L798_01632</name>
</gene>
<evidence type="ECO:0000256" key="6">
    <source>
        <dbReference type="PROSITE-ProRule" id="PRU00024"/>
    </source>
</evidence>
<evidence type="ECO:0000313" key="12">
    <source>
        <dbReference type="Proteomes" id="UP000027135"/>
    </source>
</evidence>
<dbReference type="SMART" id="SM00336">
    <property type="entry name" value="BBOX"/>
    <property type="match status" value="2"/>
</dbReference>
<sequence length="644" mass="70878">MEVDHVTYIFGSFSRRRQADDVTASKRKSLDPSPIVTQQCRTGSRMPVENRDDQQFLCPLCQRQFTDPKVLPCLHTFCTACLHKLESNRGLSSWDGECATRSEGELEFVRLAHNGTGAEVNGSSTGSGSGCSGGSGYESEGHSDSGSWAFRNKAYSLLACPTCGTKNKLPPGGVAVLPPHYMLQHRMVLASLNQESTCLLCDLCSTDIPATSRCTDCLLSLCTFCCEAHQRQRVTAGHEVLALHEARQRGITRVRRQAMCPAHPELELQLFCTSCGQVACRECCLLIHHGHACDTAAQAVQMYTHSMKDALESARPIAEEVVVSLGRLQHLSKRIQMRCSQVHEEVDQFIDSYISALEEHRRTLQVQVQEAHEAKLHMIHAQQLELERHAKDSQNAVSFAEDLLAESSDIELLSLVVPVLHRLEWCCTAIGSSLMEPRVSECLRFLPNETAEKIKGHALFGIITTQVISHQHCTLNVNSLMDVCQHQKAESVMVTRDADDQPLCHGGEKVVAEVWHRDASCRKIPVQVTDQQDGTYLISFVPDTSGNLSLSVSVQGKPIQGSPFHMCVRSMHPHQGTFHCCSFCSSGGNKEATCGCGGKMPGGYRGCGHGHTGHPGRRHWSCCGNILQNSECGRPNSSVYQFTL</sequence>
<organism evidence="11 12">
    <name type="scientific">Zootermopsis nevadensis</name>
    <name type="common">Dampwood termite</name>
    <dbReference type="NCBI Taxonomy" id="136037"/>
    <lineage>
        <taxon>Eukaryota</taxon>
        <taxon>Metazoa</taxon>
        <taxon>Ecdysozoa</taxon>
        <taxon>Arthropoda</taxon>
        <taxon>Hexapoda</taxon>
        <taxon>Insecta</taxon>
        <taxon>Pterygota</taxon>
        <taxon>Neoptera</taxon>
        <taxon>Polyneoptera</taxon>
        <taxon>Dictyoptera</taxon>
        <taxon>Blattodea</taxon>
        <taxon>Blattoidea</taxon>
        <taxon>Termitoidae</taxon>
        <taxon>Termopsidae</taxon>
        <taxon>Zootermopsis</taxon>
    </lineage>
</organism>
<dbReference type="InterPro" id="IPR001298">
    <property type="entry name" value="Filamin/ABP280_rpt"/>
</dbReference>
<keyword evidence="3" id="KW-0677">Repeat</keyword>
<evidence type="ECO:0000256" key="1">
    <source>
        <dbReference type="ARBA" id="ARBA00008518"/>
    </source>
</evidence>
<keyword evidence="2" id="KW-0479">Metal-binding</keyword>
<dbReference type="eggNOG" id="KOG2177">
    <property type="taxonomic scope" value="Eukaryota"/>
</dbReference>
<dbReference type="PROSITE" id="PS50089">
    <property type="entry name" value="ZF_RING_2"/>
    <property type="match status" value="1"/>
</dbReference>
<dbReference type="Pfam" id="PF00643">
    <property type="entry name" value="zf-B_box"/>
    <property type="match status" value="1"/>
</dbReference>
<dbReference type="GO" id="GO:0061630">
    <property type="term" value="F:ubiquitin protein ligase activity"/>
    <property type="evidence" value="ECO:0007669"/>
    <property type="project" value="TreeGrafter"/>
</dbReference>
<dbReference type="Pfam" id="PF00630">
    <property type="entry name" value="Filamin"/>
    <property type="match status" value="1"/>
</dbReference>
<evidence type="ECO:0000256" key="8">
    <source>
        <dbReference type="SAM" id="MobiDB-lite"/>
    </source>
</evidence>
<dbReference type="PROSITE" id="PS00518">
    <property type="entry name" value="ZF_RING_1"/>
    <property type="match status" value="1"/>
</dbReference>
<keyword evidence="5" id="KW-0862">Zinc</keyword>
<dbReference type="InterPro" id="IPR001841">
    <property type="entry name" value="Znf_RING"/>
</dbReference>
<dbReference type="Gene3D" id="2.60.40.10">
    <property type="entry name" value="Immunoglobulins"/>
    <property type="match status" value="1"/>
</dbReference>
<dbReference type="InterPro" id="IPR013783">
    <property type="entry name" value="Ig-like_fold"/>
</dbReference>
<accession>A0A067QS44</accession>
<dbReference type="SMART" id="SM00557">
    <property type="entry name" value="IG_FLMN"/>
    <property type="match status" value="1"/>
</dbReference>
<feature type="repeat" description="Filamin" evidence="7">
    <location>
        <begin position="506"/>
        <end position="568"/>
    </location>
</feature>
<comment type="similarity">
    <text evidence="1">Belongs to the TRIM/RBCC family.</text>
</comment>
<dbReference type="PROSITE" id="PS50119">
    <property type="entry name" value="ZF_BBOX"/>
    <property type="match status" value="1"/>
</dbReference>
<dbReference type="Gene3D" id="3.30.40.10">
    <property type="entry name" value="Zinc/RING finger domain, C3HC4 (zinc finger)"/>
    <property type="match status" value="1"/>
</dbReference>
<proteinExistence type="inferred from homology"/>
<dbReference type="SMART" id="SM00184">
    <property type="entry name" value="RING"/>
    <property type="match status" value="1"/>
</dbReference>
<dbReference type="InterPro" id="IPR017907">
    <property type="entry name" value="Znf_RING_CS"/>
</dbReference>
<dbReference type="Gene3D" id="3.30.160.60">
    <property type="entry name" value="Classic Zinc Finger"/>
    <property type="match status" value="1"/>
</dbReference>
<keyword evidence="12" id="KW-1185">Reference proteome</keyword>